<keyword evidence="10" id="KW-0963">Cytoplasm</keyword>
<dbReference type="InterPro" id="IPR034505">
    <property type="entry name" value="Coproporphyrinogen-III_oxidase"/>
</dbReference>
<proteinExistence type="inferred from homology"/>
<dbReference type="GO" id="GO:0005737">
    <property type="term" value="C:cytoplasm"/>
    <property type="evidence" value="ECO:0007669"/>
    <property type="project" value="UniProtKB-SubCell"/>
</dbReference>
<dbReference type="PANTHER" id="PTHR13932">
    <property type="entry name" value="COPROPORPHYRINIGEN III OXIDASE"/>
    <property type="match status" value="1"/>
</dbReference>
<evidence type="ECO:0000313" key="13">
    <source>
        <dbReference type="Proteomes" id="UP000029629"/>
    </source>
</evidence>
<dbReference type="InterPro" id="IPR013785">
    <property type="entry name" value="Aldolase_TIM"/>
</dbReference>
<keyword evidence="4 10" id="KW-0349">Heme</keyword>
<dbReference type="OrthoDB" id="9808022at2"/>
<dbReference type="eggNOG" id="COG0635">
    <property type="taxonomic scope" value="Bacteria"/>
</dbReference>
<comment type="cofactor">
    <cofactor evidence="1">
        <name>[4Fe-4S] cluster</name>
        <dbReference type="ChEBI" id="CHEBI:49883"/>
    </cofactor>
</comment>
<dbReference type="GO" id="GO:0051539">
    <property type="term" value="F:4 iron, 4 sulfur cluster binding"/>
    <property type="evidence" value="ECO:0007669"/>
    <property type="project" value="UniProtKB-UniRule"/>
</dbReference>
<dbReference type="SFLD" id="SFLDF00562">
    <property type="entry name" value="HemN-like__clustered_with_heat"/>
    <property type="match status" value="1"/>
</dbReference>
<dbReference type="InterPro" id="IPR006638">
    <property type="entry name" value="Elp3/MiaA/NifB-like_rSAM"/>
</dbReference>
<dbReference type="InterPro" id="IPR007197">
    <property type="entry name" value="rSAM"/>
</dbReference>
<dbReference type="InterPro" id="IPR010723">
    <property type="entry name" value="HemN_C"/>
</dbReference>
<dbReference type="Proteomes" id="UP000029629">
    <property type="component" value="Unassembled WGS sequence"/>
</dbReference>
<evidence type="ECO:0000256" key="3">
    <source>
        <dbReference type="ARBA" id="ARBA00017228"/>
    </source>
</evidence>
<accession>A0A095ZAP4</accession>
<sequence>MKTIPIHRSTTVAKVASQPGDSLGGVRPQFVETLPPLSLYVHVPWCVQKCPYCDFNSHALQGGIPEAHYLQALEADLIHHLPHIWGRTIHTVFIGGGTPSLLSAKAMDHLLSMLRNLLGIGPAIEITMEANPGTVEATKFKEFAAAGINRLSLGIQSFNNEHLHTLGRIHSAEEAMTAIEIAQRYFPRINLDLMFALPAQSLSDHERDLQQALAFGTEHLSLYNLTLEANTVFAKYPPPNLPEEDLVDEMLEQNIALTSAQGFEHYEVSAYAKAGAYARHNVNYWQFGDYVGIGPGAHGKISFPDRIVRTMNQRSPQNWMDNAIKADGSHQVEWRELQAEDIPFEFMLNALRLREGVPVGLFEEHTGLSSLLMKKPLQRAIDKQLLEDSALVYKATDLGWRFLNDLQAIFLD</sequence>
<dbReference type="GO" id="GO:0004109">
    <property type="term" value="F:coproporphyrinogen oxidase activity"/>
    <property type="evidence" value="ECO:0007669"/>
    <property type="project" value="InterPro"/>
</dbReference>
<dbReference type="PANTHER" id="PTHR13932:SF5">
    <property type="entry name" value="RADICAL S-ADENOSYL METHIONINE DOMAIN-CONTAINING PROTEIN 1, MITOCHONDRIAL"/>
    <property type="match status" value="1"/>
</dbReference>
<dbReference type="EMBL" id="JRNI01000010">
    <property type="protein sequence ID" value="KGF31815.1"/>
    <property type="molecule type" value="Genomic_DNA"/>
</dbReference>
<feature type="domain" description="Radical SAM core" evidence="11">
    <location>
        <begin position="31"/>
        <end position="264"/>
    </location>
</feature>
<dbReference type="Pfam" id="PF06969">
    <property type="entry name" value="HemN_C"/>
    <property type="match status" value="1"/>
</dbReference>
<dbReference type="RefSeq" id="WP_036557611.1">
    <property type="nucleotide sequence ID" value="NZ_JRNI01000010.1"/>
</dbReference>
<evidence type="ECO:0000256" key="8">
    <source>
        <dbReference type="ARBA" id="ARBA00023014"/>
    </source>
</evidence>
<evidence type="ECO:0000256" key="10">
    <source>
        <dbReference type="RuleBase" id="RU364116"/>
    </source>
</evidence>
<keyword evidence="9 10" id="KW-0143">Chaperone</keyword>
<keyword evidence="5 10" id="KW-0949">S-adenosyl-L-methionine</keyword>
<keyword evidence="6 10" id="KW-0479">Metal-binding</keyword>
<evidence type="ECO:0000313" key="12">
    <source>
        <dbReference type="EMBL" id="KGF31815.1"/>
    </source>
</evidence>
<evidence type="ECO:0000256" key="4">
    <source>
        <dbReference type="ARBA" id="ARBA00022617"/>
    </source>
</evidence>
<dbReference type="CDD" id="cd01335">
    <property type="entry name" value="Radical_SAM"/>
    <property type="match status" value="1"/>
</dbReference>
<keyword evidence="10" id="KW-0004">4Fe-4S</keyword>
<name>A0A095ZAP4_9BURK</name>
<dbReference type="SFLD" id="SFLDG01065">
    <property type="entry name" value="anaerobic_coproporphyrinogen-I"/>
    <property type="match status" value="1"/>
</dbReference>
<gene>
    <name evidence="12" type="ORF">HMPREF2130_02045</name>
</gene>
<dbReference type="PROSITE" id="PS51918">
    <property type="entry name" value="RADICAL_SAM"/>
    <property type="match status" value="1"/>
</dbReference>
<keyword evidence="8 10" id="KW-0411">Iron-sulfur</keyword>
<comment type="caution">
    <text evidence="12">The sequence shown here is derived from an EMBL/GenBank/DDBJ whole genome shotgun (WGS) entry which is preliminary data.</text>
</comment>
<evidence type="ECO:0000256" key="9">
    <source>
        <dbReference type="ARBA" id="ARBA00023186"/>
    </source>
</evidence>
<dbReference type="SFLD" id="SFLDF00288">
    <property type="entry name" value="HemN-like__clustered_with_nucl"/>
    <property type="match status" value="1"/>
</dbReference>
<evidence type="ECO:0000256" key="7">
    <source>
        <dbReference type="ARBA" id="ARBA00023004"/>
    </source>
</evidence>
<evidence type="ECO:0000256" key="5">
    <source>
        <dbReference type="ARBA" id="ARBA00022691"/>
    </source>
</evidence>
<dbReference type="AlphaFoldDB" id="A0A095ZAP4"/>
<comment type="function">
    <text evidence="10">Probably acts as a heme chaperone, transferring heme to an unknown acceptor. Binds one molecule of heme per monomer, possibly covalently. Binds 1 [4Fe-4S] cluster. The cluster is coordinated with 3 cysteines and an exchangeable S-adenosyl-L-methionine.</text>
</comment>
<protein>
    <recommendedName>
        <fullName evidence="3 10">Heme chaperone HemW</fullName>
    </recommendedName>
</protein>
<dbReference type="SUPFAM" id="SSF102114">
    <property type="entry name" value="Radical SAM enzymes"/>
    <property type="match status" value="1"/>
</dbReference>
<dbReference type="InterPro" id="IPR058240">
    <property type="entry name" value="rSAM_sf"/>
</dbReference>
<keyword evidence="7 10" id="KW-0408">Iron</keyword>
<dbReference type="SFLD" id="SFLDS00029">
    <property type="entry name" value="Radical_SAM"/>
    <property type="match status" value="1"/>
</dbReference>
<reference evidence="12 13" key="1">
    <citation type="submission" date="2014-07" db="EMBL/GenBank/DDBJ databases">
        <authorList>
            <person name="McCorrison J."/>
            <person name="Sanka R."/>
            <person name="Torralba M."/>
            <person name="Gillis M."/>
            <person name="Haft D.H."/>
            <person name="Methe B."/>
            <person name="Sutton G."/>
            <person name="Nelson K.E."/>
        </authorList>
    </citation>
    <scope>NUCLEOTIDE SEQUENCE [LARGE SCALE GENOMIC DNA]</scope>
    <source>
        <strain evidence="12 13">DNF00040</strain>
    </source>
</reference>
<comment type="similarity">
    <text evidence="2">Belongs to the anaerobic coproporphyrinogen-III oxidase family. HemW subfamily.</text>
</comment>
<organism evidence="12 13">
    <name type="scientific">Oligella urethralis DNF00040</name>
    <dbReference type="NCBI Taxonomy" id="1401065"/>
    <lineage>
        <taxon>Bacteria</taxon>
        <taxon>Pseudomonadati</taxon>
        <taxon>Pseudomonadota</taxon>
        <taxon>Betaproteobacteria</taxon>
        <taxon>Burkholderiales</taxon>
        <taxon>Alcaligenaceae</taxon>
        <taxon>Oligella</taxon>
    </lineage>
</organism>
<dbReference type="GO" id="GO:0046872">
    <property type="term" value="F:metal ion binding"/>
    <property type="evidence" value="ECO:0007669"/>
    <property type="project" value="UniProtKB-UniRule"/>
</dbReference>
<dbReference type="GO" id="GO:0006779">
    <property type="term" value="P:porphyrin-containing compound biosynthetic process"/>
    <property type="evidence" value="ECO:0007669"/>
    <property type="project" value="InterPro"/>
</dbReference>
<keyword evidence="13" id="KW-1185">Reference proteome</keyword>
<evidence type="ECO:0000256" key="6">
    <source>
        <dbReference type="ARBA" id="ARBA00022723"/>
    </source>
</evidence>
<dbReference type="Gene3D" id="3.20.20.70">
    <property type="entry name" value="Aldolase class I"/>
    <property type="match status" value="1"/>
</dbReference>
<dbReference type="SMART" id="SM00729">
    <property type="entry name" value="Elp3"/>
    <property type="match status" value="1"/>
</dbReference>
<dbReference type="Pfam" id="PF04055">
    <property type="entry name" value="Radical_SAM"/>
    <property type="match status" value="1"/>
</dbReference>
<comment type="subcellular location">
    <subcellularLocation>
        <location evidence="10">Cytoplasm</location>
    </subcellularLocation>
</comment>
<dbReference type="InterPro" id="IPR004559">
    <property type="entry name" value="HemW-like"/>
</dbReference>
<evidence type="ECO:0000259" key="11">
    <source>
        <dbReference type="PROSITE" id="PS51918"/>
    </source>
</evidence>
<dbReference type="NCBIfam" id="TIGR00539">
    <property type="entry name" value="hemN_rel"/>
    <property type="match status" value="1"/>
</dbReference>
<evidence type="ECO:0000256" key="1">
    <source>
        <dbReference type="ARBA" id="ARBA00001966"/>
    </source>
</evidence>
<evidence type="ECO:0000256" key="2">
    <source>
        <dbReference type="ARBA" id="ARBA00006100"/>
    </source>
</evidence>